<reference evidence="2 3" key="1">
    <citation type="submission" date="2020-10" db="EMBL/GenBank/DDBJ databases">
        <title>Complete genome sequence of Paludibaculum fermentans P105T, a facultatively anaerobic acidobacterium capable of dissimilatory Fe(III) reduction.</title>
        <authorList>
            <person name="Dedysh S.N."/>
            <person name="Beletsky A.V."/>
            <person name="Kulichevskaya I.S."/>
            <person name="Mardanov A.V."/>
            <person name="Ravin N.V."/>
        </authorList>
    </citation>
    <scope>NUCLEOTIDE SEQUENCE [LARGE SCALE GENOMIC DNA]</scope>
    <source>
        <strain evidence="2 3">P105</strain>
    </source>
</reference>
<organism evidence="2 3">
    <name type="scientific">Paludibaculum fermentans</name>
    <dbReference type="NCBI Taxonomy" id="1473598"/>
    <lineage>
        <taxon>Bacteria</taxon>
        <taxon>Pseudomonadati</taxon>
        <taxon>Acidobacteriota</taxon>
        <taxon>Terriglobia</taxon>
        <taxon>Bryobacterales</taxon>
        <taxon>Bryobacteraceae</taxon>
        <taxon>Paludibaculum</taxon>
    </lineage>
</organism>
<gene>
    <name evidence="2" type="ORF">IRI77_31370</name>
</gene>
<dbReference type="EMBL" id="CP063849">
    <property type="protein sequence ID" value="QOY87223.1"/>
    <property type="molecule type" value="Genomic_DNA"/>
</dbReference>
<accession>A0A7S7NP49</accession>
<evidence type="ECO:0000313" key="2">
    <source>
        <dbReference type="EMBL" id="QOY87223.1"/>
    </source>
</evidence>
<dbReference type="KEGG" id="pfer:IRI77_31370"/>
<keyword evidence="1" id="KW-0472">Membrane</keyword>
<protein>
    <submittedName>
        <fullName evidence="2">Uncharacterized protein</fullName>
    </submittedName>
</protein>
<proteinExistence type="predicted"/>
<keyword evidence="3" id="KW-1185">Reference proteome</keyword>
<keyword evidence="1" id="KW-1133">Transmembrane helix</keyword>
<dbReference type="Proteomes" id="UP000593892">
    <property type="component" value="Chromosome"/>
</dbReference>
<name>A0A7S7NP49_PALFE</name>
<dbReference type="RefSeq" id="WP_194448892.1">
    <property type="nucleotide sequence ID" value="NZ_CP063849.1"/>
</dbReference>
<dbReference type="AlphaFoldDB" id="A0A7S7NP49"/>
<feature type="transmembrane region" description="Helical" evidence="1">
    <location>
        <begin position="277"/>
        <end position="299"/>
    </location>
</feature>
<evidence type="ECO:0000256" key="1">
    <source>
        <dbReference type="SAM" id="Phobius"/>
    </source>
</evidence>
<dbReference type="Gene3D" id="3.40.140.10">
    <property type="entry name" value="Cytidine Deaminase, domain 2"/>
    <property type="match status" value="1"/>
</dbReference>
<sequence length="411" mass="45793">MDQQHQTTASAPEPEKPAGTAYLYEIPGKPMSIYVDFDLIDRLGFEIMRGFGAVPRRGAEVGGILLGSAETGERTVLRIEDFVPVDCEHMRGPSYILSETDLHNLDEAIAKWTPAPDKRIHVVGFYRSNTRDVMQLAPEDLTLLEKRFPMQTAICLLVKPYATRASEATFFYRENGEFPSDPAQQTFPFRRKELGGGKPARRPRGVEVADPELETAATGYNLTVEEPQLPQHPEPVELPALAALSLNGLAAAGPRNQSAIDQALPDPLPRSKYRSGWIWIPLSFIFLLLGVVLGFQIALSYKSQKAPDAATDPYLLDLTLVQFGENLHLKWNTDTLAFRNAKRGILHIQDGDNSKTVELKQEDLSRGGVLYRNATNNVKFRLEIFPRDRNSVAESLETRILEEAKPSQAAK</sequence>
<keyword evidence="1" id="KW-0812">Transmembrane</keyword>
<evidence type="ECO:0000313" key="3">
    <source>
        <dbReference type="Proteomes" id="UP000593892"/>
    </source>
</evidence>